<dbReference type="GO" id="GO:0043531">
    <property type="term" value="F:ADP binding"/>
    <property type="evidence" value="ECO:0007669"/>
    <property type="project" value="InterPro"/>
</dbReference>
<dbReference type="InterPro" id="IPR016032">
    <property type="entry name" value="Sig_transdc_resp-reg_C-effctor"/>
</dbReference>
<dbReference type="Pfam" id="PF00931">
    <property type="entry name" value="NB-ARC"/>
    <property type="match status" value="1"/>
</dbReference>
<dbReference type="Gene3D" id="3.40.50.300">
    <property type="entry name" value="P-loop containing nucleotide triphosphate hydrolases"/>
    <property type="match status" value="1"/>
</dbReference>
<dbReference type="SUPFAM" id="SSF48452">
    <property type="entry name" value="TPR-like"/>
    <property type="match status" value="2"/>
</dbReference>
<evidence type="ECO:0000259" key="2">
    <source>
        <dbReference type="SMART" id="SM01043"/>
    </source>
</evidence>
<dbReference type="PATRIC" id="fig|1938.3.peg.2688"/>
<dbReference type="EMBL" id="LFNT01000023">
    <property type="protein sequence ID" value="KMS72995.1"/>
    <property type="molecule type" value="Genomic_DNA"/>
</dbReference>
<dbReference type="AlphaFoldDB" id="A0A0J8C586"/>
<evidence type="ECO:0000256" key="1">
    <source>
        <dbReference type="ARBA" id="ARBA00023012"/>
    </source>
</evidence>
<dbReference type="PANTHER" id="PTHR47691">
    <property type="entry name" value="REGULATOR-RELATED"/>
    <property type="match status" value="1"/>
</dbReference>
<comment type="caution">
    <text evidence="3">The sequence shown here is derived from an EMBL/GenBank/DDBJ whole genome shotgun (WGS) entry which is preliminary data.</text>
</comment>
<dbReference type="SUPFAM" id="SSF46894">
    <property type="entry name" value="C-terminal effector domain of the bipartite response regulators"/>
    <property type="match status" value="1"/>
</dbReference>
<sequence>MTTELILLPRVACRGREITAPRLRALLALLADDLRTGCSTGRLVEGLWPEELPERPGKAVQILVSRLRAQVGAELVVSMPTGYRLALDEARVDSSALLLHEAASAERARAGDHEGSLTQAEAGLGLWDGGVGAGDGEDLHDPVVALRSDRFRAHRSLVRSRALALARLGRREEAAAPLAGLAEESPRDEEVLTELLRCEAATAGRAAALTRYDAYRRGLREELGTDPGAELRATYQELLSADVAPVRHGVPHEPNPLVGREADVTAVAGLLRTARVVTVVGPGGLGKTRLSHAVSRTAEQPVVHFVALAGVTTDDDVAGEVASAVGAGETRQFAAGDAVSGIVAALGTGPTLLVLDNCEQVVSGAAALVQALVSRSKELRILATSRAPLGLTSESVYTLPELSLATSVELFEQRARAARPGVELPEGTVADICRHLDGLPLAVELAAARVRVLSVADISRRLRDRFTLLRGGARDAPERHRTLRAVVEWSWNLLEPDGRAALRALSVFPGGFGEDAAQDVLGESADALTLLEQLADQSLVKVGDGPSGVRFHMLETLREFSAARRAEAGEEEAVTDRFLCWARDFGRAHHDVLFTGDQLPARLRIRAEQDNLVLALRYALARSDGPTTAAVTAVLASLWATDTNYARLAALAAETGGPLSHFRPGPDDVEPARSAAAVCAGTLFMGRGARAVRQFVTLRRLPPAPPDTLLRALALVLNAVPDMHPPRYARLQELCGSEEPLLAGLATCVASYVWEAEHEPERALECARRMIDTLGPLGNPSMMLLSHGRISELCLQSGRAEEAYDHLRALLGTLDEFGDRWDSVGVRWGLVQASLERGEIDEAEYWLGLATLDPPPEGMQVFTPDLSSRAEIALARGLTETGLGLWRQAVVRTREAVPPHADDPFVEPWSLAVRSAALAAHAQHGRLEPVAGLADELRERLLGMLTGGFDDKSPAEFPVYGTVLLSLGFAGLARGDTTAVRLVALAERMLVGREFPTLSSARSRQAVENADKAAYAEAHRAYAALGREELRAEALRELSSPAHG</sequence>
<dbReference type="SUPFAM" id="SSF52540">
    <property type="entry name" value="P-loop containing nucleoside triphosphate hydrolases"/>
    <property type="match status" value="1"/>
</dbReference>
<proteinExistence type="predicted"/>
<keyword evidence="1" id="KW-0902">Two-component regulatory system</keyword>
<dbReference type="OrthoDB" id="499349at2"/>
<dbReference type="InterPro" id="IPR011990">
    <property type="entry name" value="TPR-like_helical_dom_sf"/>
</dbReference>
<dbReference type="GO" id="GO:0003677">
    <property type="term" value="F:DNA binding"/>
    <property type="evidence" value="ECO:0007669"/>
    <property type="project" value="InterPro"/>
</dbReference>
<evidence type="ECO:0000313" key="3">
    <source>
        <dbReference type="EMBL" id="KMS72995.1"/>
    </source>
</evidence>
<dbReference type="PANTHER" id="PTHR47691:SF3">
    <property type="entry name" value="HTH-TYPE TRANSCRIPTIONAL REGULATOR RV0890C-RELATED"/>
    <property type="match status" value="1"/>
</dbReference>
<dbReference type="Gene3D" id="1.25.40.10">
    <property type="entry name" value="Tetratricopeptide repeat domain"/>
    <property type="match status" value="1"/>
</dbReference>
<dbReference type="Gene3D" id="1.10.10.10">
    <property type="entry name" value="Winged helix-like DNA-binding domain superfamily/Winged helix DNA-binding domain"/>
    <property type="match status" value="1"/>
</dbReference>
<dbReference type="InterPro" id="IPR027417">
    <property type="entry name" value="P-loop_NTPase"/>
</dbReference>
<dbReference type="Pfam" id="PF03704">
    <property type="entry name" value="BTAD"/>
    <property type="match status" value="1"/>
</dbReference>
<dbReference type="GO" id="GO:0000160">
    <property type="term" value="P:phosphorelay signal transduction system"/>
    <property type="evidence" value="ECO:0007669"/>
    <property type="project" value="UniProtKB-KW"/>
</dbReference>
<dbReference type="GO" id="GO:0006355">
    <property type="term" value="P:regulation of DNA-templated transcription"/>
    <property type="evidence" value="ECO:0007669"/>
    <property type="project" value="InterPro"/>
</dbReference>
<dbReference type="SMART" id="SM01043">
    <property type="entry name" value="BTAD"/>
    <property type="match status" value="1"/>
</dbReference>
<dbReference type="InterPro" id="IPR002182">
    <property type="entry name" value="NB-ARC"/>
</dbReference>
<feature type="domain" description="Bacterial transcriptional activator" evidence="2">
    <location>
        <begin position="92"/>
        <end position="239"/>
    </location>
</feature>
<accession>A0A0J8C586</accession>
<dbReference type="Proteomes" id="UP000037432">
    <property type="component" value="Unassembled WGS sequence"/>
</dbReference>
<gene>
    <name evidence="3" type="ORF">ACM01_21085</name>
</gene>
<evidence type="ECO:0000313" key="4">
    <source>
        <dbReference type="Proteomes" id="UP000037432"/>
    </source>
</evidence>
<dbReference type="InterPro" id="IPR005158">
    <property type="entry name" value="BTAD"/>
</dbReference>
<reference evidence="3 4" key="1">
    <citation type="submission" date="2015-06" db="EMBL/GenBank/DDBJ databases">
        <authorList>
            <person name="Ju K.-S."/>
            <person name="Doroghazi J.R."/>
            <person name="Metcalf W.W."/>
        </authorList>
    </citation>
    <scope>NUCLEOTIDE SEQUENCE [LARGE SCALE GENOMIC DNA]</scope>
    <source>
        <strain evidence="3 4">NRRL 3414</strain>
    </source>
</reference>
<dbReference type="InterPro" id="IPR036388">
    <property type="entry name" value="WH-like_DNA-bd_sf"/>
</dbReference>
<organism evidence="3 4">
    <name type="scientific">Streptomyces viridochromogenes</name>
    <dbReference type="NCBI Taxonomy" id="1938"/>
    <lineage>
        <taxon>Bacteria</taxon>
        <taxon>Bacillati</taxon>
        <taxon>Actinomycetota</taxon>
        <taxon>Actinomycetes</taxon>
        <taxon>Kitasatosporales</taxon>
        <taxon>Streptomycetaceae</taxon>
        <taxon>Streptomyces</taxon>
    </lineage>
</organism>
<name>A0A0J8C586_STRVR</name>
<dbReference type="RefSeq" id="WP_048582861.1">
    <property type="nucleotide sequence ID" value="NZ_LFNT01000023.1"/>
</dbReference>
<protein>
    <submittedName>
        <fullName evidence="3">LuxR family transcriptional regulator</fullName>
    </submittedName>
</protein>